<dbReference type="KEGG" id="pry:Prubr_27590"/>
<keyword evidence="3" id="KW-1185">Reference proteome</keyword>
<accession>A0A810N214</accession>
<organism evidence="2 3">
    <name type="scientific">Polymorphospora rubra</name>
    <dbReference type="NCBI Taxonomy" id="338584"/>
    <lineage>
        <taxon>Bacteria</taxon>
        <taxon>Bacillati</taxon>
        <taxon>Actinomycetota</taxon>
        <taxon>Actinomycetes</taxon>
        <taxon>Micromonosporales</taxon>
        <taxon>Micromonosporaceae</taxon>
        <taxon>Polymorphospora</taxon>
    </lineage>
</organism>
<evidence type="ECO:0000313" key="3">
    <source>
        <dbReference type="Proteomes" id="UP000680866"/>
    </source>
</evidence>
<gene>
    <name evidence="2" type="ORF">Prubr_27590</name>
</gene>
<name>A0A810N214_9ACTN</name>
<reference evidence="2" key="1">
    <citation type="submission" date="2020-08" db="EMBL/GenBank/DDBJ databases">
        <title>Whole genome shotgun sequence of Polymorphospora rubra NBRC 101157.</title>
        <authorList>
            <person name="Komaki H."/>
            <person name="Tamura T."/>
        </authorList>
    </citation>
    <scope>NUCLEOTIDE SEQUENCE</scope>
    <source>
        <strain evidence="2">NBRC 101157</strain>
    </source>
</reference>
<evidence type="ECO:0008006" key="4">
    <source>
        <dbReference type="Google" id="ProtNLM"/>
    </source>
</evidence>
<protein>
    <recommendedName>
        <fullName evidence="4">Transposase</fullName>
    </recommendedName>
</protein>
<dbReference type="Proteomes" id="UP000680866">
    <property type="component" value="Chromosome"/>
</dbReference>
<evidence type="ECO:0000256" key="1">
    <source>
        <dbReference type="SAM" id="MobiDB-lite"/>
    </source>
</evidence>
<proteinExistence type="predicted"/>
<feature type="region of interest" description="Disordered" evidence="1">
    <location>
        <begin position="42"/>
        <end position="64"/>
    </location>
</feature>
<evidence type="ECO:0000313" key="2">
    <source>
        <dbReference type="EMBL" id="BCJ65738.1"/>
    </source>
</evidence>
<sequence>MTRAIGQIRPLLAGRAGALSNGLRRRTLANVIAYATSEGVPCDWTPPRSESADPASVDRVAKPS</sequence>
<dbReference type="EMBL" id="AP023359">
    <property type="protein sequence ID" value="BCJ65738.1"/>
    <property type="molecule type" value="Genomic_DNA"/>
</dbReference>
<dbReference type="AlphaFoldDB" id="A0A810N214"/>